<dbReference type="Proteomes" id="UP000236161">
    <property type="component" value="Unassembled WGS sequence"/>
</dbReference>
<evidence type="ECO:0000256" key="3">
    <source>
        <dbReference type="ARBA" id="ARBA00023002"/>
    </source>
</evidence>
<dbReference type="EC" id="1.14.11.12" evidence="9"/>
<evidence type="ECO:0000256" key="6">
    <source>
        <dbReference type="ARBA" id="ARBA00050797"/>
    </source>
</evidence>
<organism evidence="9 10">
    <name type="scientific">Apostasia shenzhenica</name>
    <dbReference type="NCBI Taxonomy" id="1088818"/>
    <lineage>
        <taxon>Eukaryota</taxon>
        <taxon>Viridiplantae</taxon>
        <taxon>Streptophyta</taxon>
        <taxon>Embryophyta</taxon>
        <taxon>Tracheophyta</taxon>
        <taxon>Spermatophyta</taxon>
        <taxon>Magnoliopsida</taxon>
        <taxon>Liliopsida</taxon>
        <taxon>Asparagales</taxon>
        <taxon>Orchidaceae</taxon>
        <taxon>Apostasioideae</taxon>
        <taxon>Apostasia</taxon>
    </lineage>
</organism>
<dbReference type="InterPro" id="IPR026992">
    <property type="entry name" value="DIOX_N"/>
</dbReference>
<evidence type="ECO:0000256" key="2">
    <source>
        <dbReference type="ARBA" id="ARBA00022723"/>
    </source>
</evidence>
<reference evidence="9 10" key="1">
    <citation type="journal article" date="2017" name="Nature">
        <title>The Apostasia genome and the evolution of orchids.</title>
        <authorList>
            <person name="Zhang G.Q."/>
            <person name="Liu K.W."/>
            <person name="Li Z."/>
            <person name="Lohaus R."/>
            <person name="Hsiao Y.Y."/>
            <person name="Niu S.C."/>
            <person name="Wang J.Y."/>
            <person name="Lin Y.C."/>
            <person name="Xu Q."/>
            <person name="Chen L.J."/>
            <person name="Yoshida K."/>
            <person name="Fujiwara S."/>
            <person name="Wang Z.W."/>
            <person name="Zhang Y.Q."/>
            <person name="Mitsuda N."/>
            <person name="Wang M."/>
            <person name="Liu G.H."/>
            <person name="Pecoraro L."/>
            <person name="Huang H.X."/>
            <person name="Xiao X.J."/>
            <person name="Lin M."/>
            <person name="Wu X.Y."/>
            <person name="Wu W.L."/>
            <person name="Chen Y.Y."/>
            <person name="Chang S.B."/>
            <person name="Sakamoto S."/>
            <person name="Ohme-Takagi M."/>
            <person name="Yagi M."/>
            <person name="Zeng S.J."/>
            <person name="Shen C.Y."/>
            <person name="Yeh C.M."/>
            <person name="Luo Y.B."/>
            <person name="Tsai W.C."/>
            <person name="Van de Peer Y."/>
            <person name="Liu Z.J."/>
        </authorList>
    </citation>
    <scope>NUCLEOTIDE SEQUENCE [LARGE SCALE GENOMIC DNA]</scope>
    <source>
        <strain evidence="10">cv. Shenzhen</strain>
        <tissue evidence="9">Stem</tissue>
    </source>
</reference>
<evidence type="ECO:0000313" key="9">
    <source>
        <dbReference type="EMBL" id="PKA58372.1"/>
    </source>
</evidence>
<evidence type="ECO:0000259" key="8">
    <source>
        <dbReference type="PROSITE" id="PS51471"/>
    </source>
</evidence>
<dbReference type="OrthoDB" id="288590at2759"/>
<keyword evidence="2 7" id="KW-0479">Metal-binding</keyword>
<evidence type="ECO:0000313" key="10">
    <source>
        <dbReference type="Proteomes" id="UP000236161"/>
    </source>
</evidence>
<dbReference type="GO" id="GO:0009685">
    <property type="term" value="P:gibberellin metabolic process"/>
    <property type="evidence" value="ECO:0007669"/>
    <property type="project" value="UniProtKB-ARBA"/>
</dbReference>
<dbReference type="PANTHER" id="PTHR47990">
    <property type="entry name" value="2-OXOGLUTARATE (2OG) AND FE(II)-DEPENDENT OXYGENASE SUPERFAMILY PROTEIN-RELATED"/>
    <property type="match status" value="1"/>
</dbReference>
<dbReference type="EMBL" id="KZ451953">
    <property type="protein sequence ID" value="PKA58372.1"/>
    <property type="molecule type" value="Genomic_DNA"/>
</dbReference>
<comment type="catalytic activity">
    <reaction evidence="6">
        <text>gibberellin A53 + 2 2-oxoglutarate + 3 O2 + H(+) = gibberellin A20 + 2 succinate + 3 CO2 + 2 H2O</text>
        <dbReference type="Rhea" id="RHEA:60796"/>
        <dbReference type="ChEBI" id="CHEBI:15377"/>
        <dbReference type="ChEBI" id="CHEBI:15378"/>
        <dbReference type="ChEBI" id="CHEBI:15379"/>
        <dbReference type="ChEBI" id="CHEBI:16526"/>
        <dbReference type="ChEBI" id="CHEBI:16810"/>
        <dbReference type="ChEBI" id="CHEBI:30031"/>
        <dbReference type="ChEBI" id="CHEBI:58526"/>
        <dbReference type="ChEBI" id="CHEBI:143954"/>
    </reaction>
    <physiologicalReaction direction="left-to-right" evidence="6">
        <dbReference type="Rhea" id="RHEA:60797"/>
    </physiologicalReaction>
</comment>
<accession>A0A2I0AS59</accession>
<evidence type="ECO:0000256" key="7">
    <source>
        <dbReference type="RuleBase" id="RU003682"/>
    </source>
</evidence>
<dbReference type="Pfam" id="PF14226">
    <property type="entry name" value="DIOX_N"/>
    <property type="match status" value="1"/>
</dbReference>
<dbReference type="SUPFAM" id="SSF51197">
    <property type="entry name" value="Clavaminate synthase-like"/>
    <property type="match status" value="1"/>
</dbReference>
<dbReference type="PROSITE" id="PS51471">
    <property type="entry name" value="FE2OG_OXY"/>
    <property type="match status" value="1"/>
</dbReference>
<dbReference type="Gene3D" id="2.60.120.330">
    <property type="entry name" value="B-lactam Antibiotic, Isopenicillin N Synthase, Chain"/>
    <property type="match status" value="1"/>
</dbReference>
<sequence>MSSNPNSHHPLLLPPSQDPIMFSSENVDDPNADTAVFFDTSLLRRQPTIPAQFVWRPSDRYSSVSDEDLQMPIIDLHDDDEASVLRAAELIRSACAEHGFFQVTGHGVDSSLMQEALSCLHEFFSLPLPHKLRARRRPGSLWGYAGAHADRFAACLPWKETLSFVYDSAAASPSSIAGYFASTLGSDFTRFGLVYERYCEAMTRLSMWLMELLAVSLRVERAEYREFFAESRSIVRWSYYPSCPEPHLAMGTGPHVDPTSLTILLQDAGVHGLQVFAAGEWRAVRPVPGALVVNIGDTFMALSNGRYKSGLHRAVVNRNEERRSIAFFLCPREDKVVEPPGCLVDGQHPRMYPNFKWIDLLSFTQTHYRADAKTLQSFAEWLLSSSSATSS</sequence>
<keyword evidence="10" id="KW-1185">Reference proteome</keyword>
<protein>
    <submittedName>
        <fullName evidence="9">Gibberellin 20 oxidase 2</fullName>
        <ecNumber evidence="9">1.14.11.12</ecNumber>
    </submittedName>
</protein>
<dbReference type="InterPro" id="IPR044861">
    <property type="entry name" value="IPNS-like_FE2OG_OXY"/>
</dbReference>
<evidence type="ECO:0000256" key="1">
    <source>
        <dbReference type="ARBA" id="ARBA00001961"/>
    </source>
</evidence>
<dbReference type="GO" id="GO:0046872">
    <property type="term" value="F:metal ion binding"/>
    <property type="evidence" value="ECO:0007669"/>
    <property type="project" value="UniProtKB-KW"/>
</dbReference>
<dbReference type="Pfam" id="PF03171">
    <property type="entry name" value="2OG-FeII_Oxy"/>
    <property type="match status" value="1"/>
</dbReference>
<dbReference type="InterPro" id="IPR050231">
    <property type="entry name" value="Iron_ascorbate_oxido_reductase"/>
</dbReference>
<dbReference type="InterPro" id="IPR005123">
    <property type="entry name" value="Oxoglu/Fe-dep_dioxygenase_dom"/>
</dbReference>
<comment type="catalytic activity">
    <reaction evidence="5">
        <text>gibberellin A12 + 2 2-oxoglutarate + 3 O2 + H(+) = gibberellin A9 + 2 succinate + 3 CO2 + 2 H2O</text>
        <dbReference type="Rhea" id="RHEA:60772"/>
        <dbReference type="ChEBI" id="CHEBI:15377"/>
        <dbReference type="ChEBI" id="CHEBI:15378"/>
        <dbReference type="ChEBI" id="CHEBI:15379"/>
        <dbReference type="ChEBI" id="CHEBI:16526"/>
        <dbReference type="ChEBI" id="CHEBI:16810"/>
        <dbReference type="ChEBI" id="CHEBI:30031"/>
        <dbReference type="ChEBI" id="CHEBI:58627"/>
        <dbReference type="ChEBI" id="CHEBI:73255"/>
    </reaction>
    <physiologicalReaction direction="left-to-right" evidence="5">
        <dbReference type="Rhea" id="RHEA:60773"/>
    </physiologicalReaction>
</comment>
<feature type="domain" description="Fe2OG dioxygenase" evidence="8">
    <location>
        <begin position="231"/>
        <end position="331"/>
    </location>
</feature>
<evidence type="ECO:0000256" key="5">
    <source>
        <dbReference type="ARBA" id="ARBA00050508"/>
    </source>
</evidence>
<comment type="cofactor">
    <cofactor evidence="1">
        <name>L-ascorbate</name>
        <dbReference type="ChEBI" id="CHEBI:38290"/>
    </cofactor>
</comment>
<dbReference type="AlphaFoldDB" id="A0A2I0AS59"/>
<evidence type="ECO:0000256" key="4">
    <source>
        <dbReference type="ARBA" id="ARBA00023004"/>
    </source>
</evidence>
<proteinExistence type="inferred from homology"/>
<dbReference type="InterPro" id="IPR027443">
    <property type="entry name" value="IPNS-like_sf"/>
</dbReference>
<gene>
    <name evidence="9" type="primary">20ox2</name>
    <name evidence="9" type="ORF">AXF42_Ash013878</name>
</gene>
<keyword evidence="3 7" id="KW-0560">Oxidoreductase</keyword>
<comment type="similarity">
    <text evidence="7">Belongs to the iron/ascorbate-dependent oxidoreductase family.</text>
</comment>
<name>A0A2I0AS59_9ASPA</name>
<dbReference type="STRING" id="1088818.A0A2I0AS59"/>
<keyword evidence="4 7" id="KW-0408">Iron</keyword>
<dbReference type="GO" id="GO:0045544">
    <property type="term" value="F:gibberellin 20-oxidase activity"/>
    <property type="evidence" value="ECO:0007669"/>
    <property type="project" value="RHEA"/>
</dbReference>
<dbReference type="FunFam" id="2.60.120.330:FF:000003">
    <property type="entry name" value="Gibberellin 20 oxidase 2"/>
    <property type="match status" value="1"/>
</dbReference>